<evidence type="ECO:0000259" key="10">
    <source>
        <dbReference type="PROSITE" id="PS51192"/>
    </source>
</evidence>
<dbReference type="PROSITE" id="PS51643">
    <property type="entry name" value="HD_CAS3"/>
    <property type="match status" value="1"/>
</dbReference>
<dbReference type="SUPFAM" id="SSF52540">
    <property type="entry name" value="P-loop containing nucleoside triphosphate hydrolases"/>
    <property type="match status" value="1"/>
</dbReference>
<dbReference type="GO" id="GO:0003723">
    <property type="term" value="F:RNA binding"/>
    <property type="evidence" value="ECO:0007669"/>
    <property type="project" value="TreeGrafter"/>
</dbReference>
<dbReference type="AlphaFoldDB" id="A0A6G9Z0L2"/>
<dbReference type="GO" id="GO:0004518">
    <property type="term" value="F:nuclease activity"/>
    <property type="evidence" value="ECO:0007669"/>
    <property type="project" value="UniProtKB-KW"/>
</dbReference>
<dbReference type="SMART" id="SM00487">
    <property type="entry name" value="DEXDc"/>
    <property type="match status" value="1"/>
</dbReference>
<evidence type="ECO:0000256" key="6">
    <source>
        <dbReference type="ARBA" id="ARBA00022801"/>
    </source>
</evidence>
<dbReference type="InterPro" id="IPR027417">
    <property type="entry name" value="P-loop_NTPase"/>
</dbReference>
<dbReference type="NCBIfam" id="TIGR01596">
    <property type="entry name" value="cas3_HD"/>
    <property type="match status" value="1"/>
</dbReference>
<dbReference type="Gene3D" id="3.40.50.300">
    <property type="entry name" value="P-loop containing nucleotide triphosphate hydrolases"/>
    <property type="match status" value="2"/>
</dbReference>
<dbReference type="GO" id="GO:0046872">
    <property type="term" value="F:metal ion binding"/>
    <property type="evidence" value="ECO:0007669"/>
    <property type="project" value="UniProtKB-KW"/>
</dbReference>
<evidence type="ECO:0000256" key="2">
    <source>
        <dbReference type="ARBA" id="ARBA00009046"/>
    </source>
</evidence>
<accession>A0A6G9Z0L2</accession>
<gene>
    <name evidence="12" type="primary">cas3</name>
    <name evidence="12" type="ORF">F6W96_12005</name>
</gene>
<dbReference type="RefSeq" id="WP_238846040.1">
    <property type="nucleotide sequence ID" value="NZ_CP046173.1"/>
</dbReference>
<dbReference type="PROSITE" id="PS51192">
    <property type="entry name" value="HELICASE_ATP_BIND_1"/>
    <property type="match status" value="1"/>
</dbReference>
<sequence length="978" mass="105900">MVCWCAWDWTVVSIGWLCCRVLLACRGFGCICRFVSVCRWAVVLCCRPERFGGHVVFGGLVLLSDATLSAWAKSDRDGGSLSLVRHLADSVAVAGLVWDRWLPERTREVVSACLPGDSADGRLLVRWLAGVHDIGKLTPAFACQVPVLAEVMHDKGLPLKHVPANRSVLPHGLAGDVELQRFLRERGWSKRVARTYSVVVGSHHGRPPTTGELVSAPSQSVLLGGGAWARSREELLEYVTARVGVGDRLPVWREVPLPVTVQVLVTAVVIVSDWIASNQDLFPLDSARVSSAAAVEAWRVLGLPAPWVPELVLPVDAVLRDNLFRSRFELSAAARVRPLQEACVRVACEVAEPGVMVVEAPMGEGKTEAALLAAEVLAARFGLGGVFVALPTMATSDAMFGRVRRWVDRLPGAPGSMFLAHGKAALNPVFAELKRRGFASIGADCGDSGVVAHSWFVGKKGPLANIVVGTIDQVLRGALKSRHVMLRHLGLANKVVIVDEVHAADSYMSTYLCRCLEWLGAYRVPVILLSATLPSGQRWLLVAAYQRGRLGTEEPEGAESAGEYPRVTVWPPAPRSIRVESSGRRGVDVRVERIGDDVADVVATVRGALADGGVVGIVCNTVARAQQTFDAMRADPAFGDDELLLVHSRFVASHRAVLEDRLRALLGPPREDGQTRPSRFVVVGTQVIEQSLDIDVDLLITDLAPIDLLLQRIGRLHRHERDNRPARVAAPRCLLRGAQWVAVPPEPDKGSVAVYQSARLLRAAAVLDAHGDLVRIPGDVPGLVERAYVDSFTAPPGWDDAVGKAEEEWEAFQRGQQDKAAAYLLRGPHSDQATLHDWLTADVPEEAGPGGQAQVRDAEDTIEAIVVQRKGNDVYVLASVPDIGGRSVPTEGAPDSSTAKALAACTIRLPVTLTRYGRMGAVIRALEDTFYPGWQQTPWLAGELVLELDEDYRAELAGHRLRYDTVLGLLIEPKGHST</sequence>
<evidence type="ECO:0000256" key="9">
    <source>
        <dbReference type="ARBA" id="ARBA00023118"/>
    </source>
</evidence>
<dbReference type="GO" id="GO:0005524">
    <property type="term" value="F:ATP binding"/>
    <property type="evidence" value="ECO:0007669"/>
    <property type="project" value="UniProtKB-KW"/>
</dbReference>
<proteinExistence type="inferred from homology"/>
<protein>
    <submittedName>
        <fullName evidence="12">CRISPR-associated helicase Cas3</fullName>
    </submittedName>
</protein>
<comment type="similarity">
    <text evidence="1">In the N-terminal section; belongs to the CRISPR-associated nuclease Cas3-HD family.</text>
</comment>
<dbReference type="InterPro" id="IPR041372">
    <property type="entry name" value="Cas3_C"/>
</dbReference>
<keyword evidence="9" id="KW-0051">Antiviral defense</keyword>
<evidence type="ECO:0000256" key="4">
    <source>
        <dbReference type="ARBA" id="ARBA00022723"/>
    </source>
</evidence>
<dbReference type="GO" id="GO:0003724">
    <property type="term" value="F:RNA helicase activity"/>
    <property type="evidence" value="ECO:0007669"/>
    <property type="project" value="TreeGrafter"/>
</dbReference>
<dbReference type="PANTHER" id="PTHR47963">
    <property type="entry name" value="DEAD-BOX ATP-DEPENDENT RNA HELICASE 47, MITOCHONDRIAL"/>
    <property type="match status" value="1"/>
</dbReference>
<evidence type="ECO:0000313" key="12">
    <source>
        <dbReference type="EMBL" id="QIS18911.1"/>
    </source>
</evidence>
<organism evidence="12 13">
    <name type="scientific">Nocardia terpenica</name>
    <dbReference type="NCBI Taxonomy" id="455432"/>
    <lineage>
        <taxon>Bacteria</taxon>
        <taxon>Bacillati</taxon>
        <taxon>Actinomycetota</taxon>
        <taxon>Actinomycetes</taxon>
        <taxon>Mycobacteriales</taxon>
        <taxon>Nocardiaceae</taxon>
        <taxon>Nocardia</taxon>
    </lineage>
</organism>
<dbReference type="InterPro" id="IPR054712">
    <property type="entry name" value="Cas3-like_dom"/>
</dbReference>
<keyword evidence="5" id="KW-0547">Nucleotide-binding</keyword>
<dbReference type="InterPro" id="IPR006474">
    <property type="entry name" value="Helicase_Cas3_CRISPR-ass_core"/>
</dbReference>
<dbReference type="Pfam" id="PF22590">
    <property type="entry name" value="Cas3-like_C_2"/>
    <property type="match status" value="1"/>
</dbReference>
<evidence type="ECO:0000313" key="13">
    <source>
        <dbReference type="Proteomes" id="UP000500953"/>
    </source>
</evidence>
<evidence type="ECO:0000256" key="3">
    <source>
        <dbReference type="ARBA" id="ARBA00022722"/>
    </source>
</evidence>
<name>A0A6G9Z0L2_9NOCA</name>
<dbReference type="GO" id="GO:0016787">
    <property type="term" value="F:hydrolase activity"/>
    <property type="evidence" value="ECO:0007669"/>
    <property type="project" value="UniProtKB-KW"/>
</dbReference>
<reference evidence="12 13" key="1">
    <citation type="journal article" date="2019" name="ACS Chem. Biol.">
        <title>Identification and Mobilization of a Cryptic Antibiotic Biosynthesis Gene Locus from a Human-Pathogenic Nocardia Isolate.</title>
        <authorList>
            <person name="Herisse M."/>
            <person name="Ishida K."/>
            <person name="Porter J.L."/>
            <person name="Howden B."/>
            <person name="Hertweck C."/>
            <person name="Stinear T.P."/>
            <person name="Pidot S.J."/>
        </authorList>
    </citation>
    <scope>NUCLEOTIDE SEQUENCE [LARGE SCALE GENOMIC DNA]</scope>
    <source>
        <strain evidence="12 13">AUSMDU00012715</strain>
    </source>
</reference>
<keyword evidence="4" id="KW-0479">Metal-binding</keyword>
<keyword evidence="7" id="KW-0347">Helicase</keyword>
<dbReference type="InterPro" id="IPR011545">
    <property type="entry name" value="DEAD/DEAH_box_helicase_dom"/>
</dbReference>
<dbReference type="InterPro" id="IPR014001">
    <property type="entry name" value="Helicase_ATP-bd"/>
</dbReference>
<dbReference type="InterPro" id="IPR050547">
    <property type="entry name" value="DEAD_box_RNA_helicases"/>
</dbReference>
<dbReference type="EMBL" id="CP046173">
    <property type="protein sequence ID" value="QIS18911.1"/>
    <property type="molecule type" value="Genomic_DNA"/>
</dbReference>
<dbReference type="Pfam" id="PF00270">
    <property type="entry name" value="DEAD"/>
    <property type="match status" value="1"/>
</dbReference>
<feature type="domain" description="Helicase ATP-binding" evidence="10">
    <location>
        <begin position="347"/>
        <end position="551"/>
    </location>
</feature>
<dbReference type="CDD" id="cd09641">
    <property type="entry name" value="Cas3''_I"/>
    <property type="match status" value="1"/>
</dbReference>
<dbReference type="InterPro" id="IPR038257">
    <property type="entry name" value="CRISPR-assoc_Cas3_HD_sf"/>
</dbReference>
<comment type="similarity">
    <text evidence="2">In the central section; belongs to the CRISPR-associated helicase Cas3 family.</text>
</comment>
<dbReference type="Gene3D" id="1.10.3210.30">
    <property type="match status" value="1"/>
</dbReference>
<dbReference type="Pfam" id="PF18395">
    <property type="entry name" value="Cas3_C"/>
    <property type="match status" value="1"/>
</dbReference>
<keyword evidence="6" id="KW-0378">Hydrolase</keyword>
<dbReference type="GO" id="GO:0051607">
    <property type="term" value="P:defense response to virus"/>
    <property type="evidence" value="ECO:0007669"/>
    <property type="project" value="UniProtKB-KW"/>
</dbReference>
<feature type="domain" description="HD Cas3-type" evidence="11">
    <location>
        <begin position="76"/>
        <end position="275"/>
    </location>
</feature>
<dbReference type="NCBIfam" id="TIGR01587">
    <property type="entry name" value="cas3_core"/>
    <property type="match status" value="1"/>
</dbReference>
<evidence type="ECO:0000256" key="1">
    <source>
        <dbReference type="ARBA" id="ARBA00006847"/>
    </source>
</evidence>
<dbReference type="Proteomes" id="UP000500953">
    <property type="component" value="Chromosome"/>
</dbReference>
<evidence type="ECO:0000256" key="8">
    <source>
        <dbReference type="ARBA" id="ARBA00022840"/>
    </source>
</evidence>
<evidence type="ECO:0000259" key="11">
    <source>
        <dbReference type="PROSITE" id="PS51643"/>
    </source>
</evidence>
<evidence type="ECO:0000256" key="7">
    <source>
        <dbReference type="ARBA" id="ARBA00022806"/>
    </source>
</evidence>
<keyword evidence="3" id="KW-0540">Nuclease</keyword>
<dbReference type="InterPro" id="IPR006483">
    <property type="entry name" value="CRISPR-assoc_Cas3_HD"/>
</dbReference>
<dbReference type="Pfam" id="PF18019">
    <property type="entry name" value="Cas3_HD"/>
    <property type="match status" value="1"/>
</dbReference>
<keyword evidence="8" id="KW-0067">ATP-binding</keyword>
<dbReference type="PANTHER" id="PTHR47963:SF9">
    <property type="entry name" value="CRISPR-ASSOCIATED ENDONUCLEASE_HELICASE CAS3"/>
    <property type="match status" value="1"/>
</dbReference>
<evidence type="ECO:0000256" key="5">
    <source>
        <dbReference type="ARBA" id="ARBA00022741"/>
    </source>
</evidence>